<evidence type="ECO:0000313" key="5">
    <source>
        <dbReference type="WBParaSite" id="NBR_0000735801-mRNA-1"/>
    </source>
</evidence>
<dbReference type="EMBL" id="UYSL01019883">
    <property type="protein sequence ID" value="VDL70948.1"/>
    <property type="molecule type" value="Genomic_DNA"/>
</dbReference>
<keyword evidence="4" id="KW-1185">Reference proteome</keyword>
<feature type="signal peptide" evidence="1">
    <location>
        <begin position="1"/>
        <end position="19"/>
    </location>
</feature>
<reference evidence="3 4" key="2">
    <citation type="submission" date="2018-11" db="EMBL/GenBank/DDBJ databases">
        <authorList>
            <consortium name="Pathogen Informatics"/>
        </authorList>
    </citation>
    <scope>NUCLEOTIDE SEQUENCE [LARGE SCALE GENOMIC DNA]</scope>
</reference>
<dbReference type="InterPro" id="IPR056039">
    <property type="entry name" value="DUF7622"/>
</dbReference>
<feature type="chain" id="PRO_5043124957" evidence="1">
    <location>
        <begin position="20"/>
        <end position="304"/>
    </location>
</feature>
<dbReference type="Proteomes" id="UP000271162">
    <property type="component" value="Unassembled WGS sequence"/>
</dbReference>
<evidence type="ECO:0000259" key="2">
    <source>
        <dbReference type="Pfam" id="PF24602"/>
    </source>
</evidence>
<name>A0A0N4XWR3_NIPBR</name>
<dbReference type="OMA" id="PLKIGYT"/>
<protein>
    <submittedName>
        <fullName evidence="5">UPAR/Ly6 domain-containing protein</fullName>
    </submittedName>
</protein>
<evidence type="ECO:0000313" key="3">
    <source>
        <dbReference type="EMBL" id="VDL70948.1"/>
    </source>
</evidence>
<evidence type="ECO:0000256" key="1">
    <source>
        <dbReference type="SAM" id="SignalP"/>
    </source>
</evidence>
<reference evidence="5" key="1">
    <citation type="submission" date="2017-02" db="UniProtKB">
        <authorList>
            <consortium name="WormBaseParasite"/>
        </authorList>
    </citation>
    <scope>IDENTIFICATION</scope>
</reference>
<dbReference type="PANTHER" id="PTHR37433:SF21">
    <property type="entry name" value="DUF281 DOMAIN-CONTAINING PROTEIN"/>
    <property type="match status" value="1"/>
</dbReference>
<gene>
    <name evidence="3" type="ORF">NBR_LOCUS7359</name>
</gene>
<organism evidence="5">
    <name type="scientific">Nippostrongylus brasiliensis</name>
    <name type="common">Rat hookworm</name>
    <dbReference type="NCBI Taxonomy" id="27835"/>
    <lineage>
        <taxon>Eukaryota</taxon>
        <taxon>Metazoa</taxon>
        <taxon>Ecdysozoa</taxon>
        <taxon>Nematoda</taxon>
        <taxon>Chromadorea</taxon>
        <taxon>Rhabditida</taxon>
        <taxon>Rhabditina</taxon>
        <taxon>Rhabditomorpha</taxon>
        <taxon>Strongyloidea</taxon>
        <taxon>Heligmosomidae</taxon>
        <taxon>Nippostrongylus</taxon>
    </lineage>
</organism>
<dbReference type="PANTHER" id="PTHR37433">
    <property type="entry name" value="PROTEIN CBG25136-RELATED"/>
    <property type="match status" value="1"/>
</dbReference>
<keyword evidence="1" id="KW-0732">Signal</keyword>
<dbReference type="AlphaFoldDB" id="A0A0N4XWR3"/>
<sequence>MTIVSLLFSLAVIVNFVNGLIHCKKCEFDLESNQEICDTDCSGTVCFYVEFYYEQRLFTRKGCVVGSVPSTGCRMNQNGQVLCLCSTDRCNRDQTALRSTPPDLLPWQVCRRESVNGLEPPIRWLPPCAGNYCMYRKSMYNLENGTVGYSHSSGCSGSNDFDLFYTRTPFLFYPETCAKLIFGGQPDETVCYSSTVNETSAAYPTEPLVECHADFMSRNLPYIPVRKLCKGQFCVIAASPQGDVYRGCMTLDQTNTERKIVPGYYQAYTGVEQWVCATSNCNYDLLKMEESWPAEMAQFKWVKY</sequence>
<feature type="domain" description="DUF7622" evidence="2">
    <location>
        <begin position="209"/>
        <end position="285"/>
    </location>
</feature>
<dbReference type="Pfam" id="PF24602">
    <property type="entry name" value="DUF7622"/>
    <property type="match status" value="1"/>
</dbReference>
<dbReference type="WBParaSite" id="NBR_0000735801-mRNA-1">
    <property type="protein sequence ID" value="NBR_0000735801-mRNA-1"/>
    <property type="gene ID" value="NBR_0000735801"/>
</dbReference>
<accession>A0A0N4XWR3</accession>
<proteinExistence type="predicted"/>
<evidence type="ECO:0000313" key="4">
    <source>
        <dbReference type="Proteomes" id="UP000271162"/>
    </source>
</evidence>